<organism evidence="1 2">
    <name type="scientific">Candidatus Roizmanbacteria bacterium CG11_big_fil_rev_8_21_14_0_20_36_8</name>
    <dbReference type="NCBI Taxonomy" id="1974856"/>
    <lineage>
        <taxon>Bacteria</taxon>
        <taxon>Candidatus Roizmaniibacteriota</taxon>
    </lineage>
</organism>
<accession>A0A2M6IUI7</accession>
<protein>
    <submittedName>
        <fullName evidence="1">Uncharacterized protein</fullName>
    </submittedName>
</protein>
<proteinExistence type="predicted"/>
<dbReference type="AlphaFoldDB" id="A0A2M6IUI7"/>
<sequence length="164" mass="18334">MEAIRNPNTVIVPKISFECYHDVQQHFLDARSLLQCVSQTNEFAVASGMPVNSFIGAAVLVERGGVKIFQSAPSTSEYDNAISDAVFIPRMLPPEIQQLLENGLVSMLIMGGNLVRADREDTRRLLSLSPKTEWFTHPKDNSWAQMIMGFDPISNIIQYGYTNL</sequence>
<dbReference type="Proteomes" id="UP000231056">
    <property type="component" value="Unassembled WGS sequence"/>
</dbReference>
<evidence type="ECO:0000313" key="2">
    <source>
        <dbReference type="Proteomes" id="UP000231056"/>
    </source>
</evidence>
<reference evidence="1 2" key="1">
    <citation type="submission" date="2017-09" db="EMBL/GenBank/DDBJ databases">
        <title>Depth-based differentiation of microbial function through sediment-hosted aquifers and enrichment of novel symbionts in the deep terrestrial subsurface.</title>
        <authorList>
            <person name="Probst A.J."/>
            <person name="Ladd B."/>
            <person name="Jarett J.K."/>
            <person name="Geller-Mcgrath D.E."/>
            <person name="Sieber C.M."/>
            <person name="Emerson J.B."/>
            <person name="Anantharaman K."/>
            <person name="Thomas B.C."/>
            <person name="Malmstrom R."/>
            <person name="Stieglmeier M."/>
            <person name="Klingl A."/>
            <person name="Woyke T."/>
            <person name="Ryan C.M."/>
            <person name="Banfield J.F."/>
        </authorList>
    </citation>
    <scope>NUCLEOTIDE SEQUENCE [LARGE SCALE GENOMIC DNA]</scope>
    <source>
        <strain evidence="1">CG11_big_fil_rev_8_21_14_0_20_36_8</strain>
    </source>
</reference>
<dbReference type="EMBL" id="PCVM01000037">
    <property type="protein sequence ID" value="PIQ73611.1"/>
    <property type="molecule type" value="Genomic_DNA"/>
</dbReference>
<gene>
    <name evidence="1" type="ORF">COV58_01585</name>
</gene>
<comment type="caution">
    <text evidence="1">The sequence shown here is derived from an EMBL/GenBank/DDBJ whole genome shotgun (WGS) entry which is preliminary data.</text>
</comment>
<evidence type="ECO:0000313" key="1">
    <source>
        <dbReference type="EMBL" id="PIQ73611.1"/>
    </source>
</evidence>
<name>A0A2M6IUI7_9BACT</name>